<dbReference type="AlphaFoldDB" id="A0A817FEC0"/>
<proteinExistence type="predicted"/>
<organism evidence="3 4">
    <name type="scientific">Lepeophtheirus salmonis</name>
    <name type="common">Salmon louse</name>
    <name type="synonym">Caligus salmonis</name>
    <dbReference type="NCBI Taxonomy" id="72036"/>
    <lineage>
        <taxon>Eukaryota</taxon>
        <taxon>Metazoa</taxon>
        <taxon>Ecdysozoa</taxon>
        <taxon>Arthropoda</taxon>
        <taxon>Crustacea</taxon>
        <taxon>Multicrustacea</taxon>
        <taxon>Hexanauplia</taxon>
        <taxon>Copepoda</taxon>
        <taxon>Siphonostomatoida</taxon>
        <taxon>Caligidae</taxon>
        <taxon>Lepeophtheirus</taxon>
    </lineage>
</organism>
<dbReference type="Pfam" id="PF01549">
    <property type="entry name" value="ShK"/>
    <property type="match status" value="3"/>
</dbReference>
<dbReference type="SMART" id="SM00254">
    <property type="entry name" value="ShKT"/>
    <property type="match status" value="4"/>
</dbReference>
<dbReference type="EMBL" id="CAJNVT010000114">
    <property type="protein sequence ID" value="CAF2745837.1"/>
    <property type="molecule type" value="Genomic_DNA"/>
</dbReference>
<accession>A0A817FEC0</accession>
<gene>
    <name evidence="3" type="ORF">LSAA_277</name>
</gene>
<name>A0A817FEC0_LEPSM</name>
<keyword evidence="1" id="KW-1015">Disulfide bond</keyword>
<feature type="disulfide bond" evidence="1">
    <location>
        <begin position="126"/>
        <end position="139"/>
    </location>
</feature>
<protein>
    <submittedName>
        <fullName evidence="3">(salmon louse) hypothetical protein</fullName>
    </submittedName>
</protein>
<sequence>MSFKRKKRLQLPNESLQCHNRGDLSNKNTNITTQDFAKTECLDNSESVCNGLQEQCTQLSYLYTCPETCGVCKAICKDYNANCFNEDSQCTINENHAKECPKTCATCDVCEDLIDSSICENKKSDCADNHMKYVCKKTCKYCEDTCNDVASNELCKSHVSRGDCENNEAVKRMCRKSCNFCEIEQC</sequence>
<dbReference type="PROSITE" id="PS51670">
    <property type="entry name" value="SHKT"/>
    <property type="match status" value="2"/>
</dbReference>
<keyword evidence="4" id="KW-1185">Reference proteome</keyword>
<evidence type="ECO:0000256" key="1">
    <source>
        <dbReference type="PROSITE-ProRule" id="PRU01005"/>
    </source>
</evidence>
<comment type="caution">
    <text evidence="3">The sequence shown here is derived from an EMBL/GenBank/DDBJ whole genome shotgun (WGS) entry which is preliminary data.</text>
</comment>
<feature type="domain" description="ShKT" evidence="2">
    <location>
        <begin position="146"/>
        <end position="181"/>
    </location>
</feature>
<evidence type="ECO:0000313" key="4">
    <source>
        <dbReference type="Proteomes" id="UP000675881"/>
    </source>
</evidence>
<feature type="domain" description="ShKT" evidence="2">
    <location>
        <begin position="110"/>
        <end position="142"/>
    </location>
</feature>
<reference evidence="3" key="1">
    <citation type="submission" date="2021-02" db="EMBL/GenBank/DDBJ databases">
        <authorList>
            <person name="Bekaert M."/>
        </authorList>
    </citation>
    <scope>NUCLEOTIDE SEQUENCE</scope>
    <source>
        <strain evidence="3">IoA-00</strain>
    </source>
</reference>
<evidence type="ECO:0000259" key="2">
    <source>
        <dbReference type="PROSITE" id="PS51670"/>
    </source>
</evidence>
<evidence type="ECO:0000313" key="3">
    <source>
        <dbReference type="EMBL" id="CAF2745837.1"/>
    </source>
</evidence>
<comment type="caution">
    <text evidence="1">Lacks conserved residue(s) required for the propagation of feature annotation.</text>
</comment>
<dbReference type="Proteomes" id="UP000675881">
    <property type="component" value="Unassembled WGS sequence"/>
</dbReference>
<dbReference type="OrthoDB" id="10658832at2759"/>
<dbReference type="InterPro" id="IPR003582">
    <property type="entry name" value="ShKT_dom"/>
</dbReference>